<dbReference type="InterPro" id="IPR019644">
    <property type="entry name" value="DUF2508"/>
</dbReference>
<name>A0A934IWM4_9BACL</name>
<evidence type="ECO:0000313" key="2">
    <source>
        <dbReference type="Proteomes" id="UP000640274"/>
    </source>
</evidence>
<accession>A0A934IWM4</accession>
<comment type="caution">
    <text evidence="1">The sequence shown here is derived from an EMBL/GenBank/DDBJ whole genome shotgun (WGS) entry which is preliminary data.</text>
</comment>
<dbReference type="Proteomes" id="UP000640274">
    <property type="component" value="Unassembled WGS sequence"/>
</dbReference>
<dbReference type="Pfam" id="PF10704">
    <property type="entry name" value="DUF2508"/>
    <property type="match status" value="1"/>
</dbReference>
<gene>
    <name evidence="1" type="ORF">JFN88_04910</name>
</gene>
<evidence type="ECO:0000313" key="1">
    <source>
        <dbReference type="EMBL" id="MBJ6360661.1"/>
    </source>
</evidence>
<proteinExistence type="predicted"/>
<keyword evidence="2" id="KW-1185">Reference proteome</keyword>
<protein>
    <submittedName>
        <fullName evidence="1">YaaL family protein</fullName>
    </submittedName>
</protein>
<organism evidence="1 2">
    <name type="scientific">Paenibacillus roseus</name>
    <dbReference type="NCBI Taxonomy" id="2798579"/>
    <lineage>
        <taxon>Bacteria</taxon>
        <taxon>Bacillati</taxon>
        <taxon>Bacillota</taxon>
        <taxon>Bacilli</taxon>
        <taxon>Bacillales</taxon>
        <taxon>Paenibacillaceae</taxon>
        <taxon>Paenibacillus</taxon>
    </lineage>
</organism>
<reference evidence="1" key="1">
    <citation type="submission" date="2020-12" db="EMBL/GenBank/DDBJ databases">
        <authorList>
            <person name="Huq M.A."/>
        </authorList>
    </citation>
    <scope>NUCLEOTIDE SEQUENCE</scope>
    <source>
        <strain evidence="1">MAHUQ-46</strain>
    </source>
</reference>
<dbReference type="RefSeq" id="WP_199018216.1">
    <property type="nucleotide sequence ID" value="NZ_JAELUP010000013.1"/>
</dbReference>
<sequence length="86" mass="9883">MAWWMGRKDGNGPEGSEKLRQVYDDIQEAHRDWVNAQQHFEYAIGKDQIDYAIFAIEAAEKRYEMLLRQAKSLGGGLLSKHEEEAG</sequence>
<dbReference type="AlphaFoldDB" id="A0A934IWM4"/>
<dbReference type="EMBL" id="JAELUP010000013">
    <property type="protein sequence ID" value="MBJ6360661.1"/>
    <property type="molecule type" value="Genomic_DNA"/>
</dbReference>